<dbReference type="VEuPathDB" id="FungiDB:ASPGLDRAFT_51179"/>
<dbReference type="GeneID" id="34463738"/>
<sequence>MIQLSSDRFELKQGYKVLEDELDAKQNPNEVGYDEDSGAEIDAHYISDIDDCDGFEDETGEADEEEVEPSLLPVNCKQVLPPANLELQFRNHKQVLPPINLKLQFCDHKQVLPPTNLKLQFQNKVLLAVHVVLYMNQDGFIDLIMSCNL</sequence>
<evidence type="ECO:0000313" key="2">
    <source>
        <dbReference type="Proteomes" id="UP000184300"/>
    </source>
</evidence>
<reference evidence="2" key="1">
    <citation type="journal article" date="2017" name="Genome Biol.">
        <title>Comparative genomics reveals high biological diversity and specific adaptations in the industrially and medically important fungal genus Aspergillus.</title>
        <authorList>
            <person name="de Vries R.P."/>
            <person name="Riley R."/>
            <person name="Wiebenga A."/>
            <person name="Aguilar-Osorio G."/>
            <person name="Amillis S."/>
            <person name="Uchima C.A."/>
            <person name="Anderluh G."/>
            <person name="Asadollahi M."/>
            <person name="Askin M."/>
            <person name="Barry K."/>
            <person name="Battaglia E."/>
            <person name="Bayram O."/>
            <person name="Benocci T."/>
            <person name="Braus-Stromeyer S.A."/>
            <person name="Caldana C."/>
            <person name="Canovas D."/>
            <person name="Cerqueira G.C."/>
            <person name="Chen F."/>
            <person name="Chen W."/>
            <person name="Choi C."/>
            <person name="Clum A."/>
            <person name="Dos Santos R.A."/>
            <person name="Damasio A.R."/>
            <person name="Diallinas G."/>
            <person name="Emri T."/>
            <person name="Fekete E."/>
            <person name="Flipphi M."/>
            <person name="Freyberg S."/>
            <person name="Gallo A."/>
            <person name="Gournas C."/>
            <person name="Habgood R."/>
            <person name="Hainaut M."/>
            <person name="Harispe M.L."/>
            <person name="Henrissat B."/>
            <person name="Hilden K.S."/>
            <person name="Hope R."/>
            <person name="Hossain A."/>
            <person name="Karabika E."/>
            <person name="Karaffa L."/>
            <person name="Karanyi Z."/>
            <person name="Krasevec N."/>
            <person name="Kuo A."/>
            <person name="Kusch H."/>
            <person name="LaButti K."/>
            <person name="Lagendijk E.L."/>
            <person name="Lapidus A."/>
            <person name="Levasseur A."/>
            <person name="Lindquist E."/>
            <person name="Lipzen A."/>
            <person name="Logrieco A.F."/>
            <person name="MacCabe A."/>
            <person name="Maekelae M.R."/>
            <person name="Malavazi I."/>
            <person name="Melin P."/>
            <person name="Meyer V."/>
            <person name="Mielnichuk N."/>
            <person name="Miskei M."/>
            <person name="Molnar A.P."/>
            <person name="Mule G."/>
            <person name="Ngan C.Y."/>
            <person name="Orejas M."/>
            <person name="Orosz E."/>
            <person name="Ouedraogo J.P."/>
            <person name="Overkamp K.M."/>
            <person name="Park H.-S."/>
            <person name="Perrone G."/>
            <person name="Piumi F."/>
            <person name="Punt P.J."/>
            <person name="Ram A.F."/>
            <person name="Ramon A."/>
            <person name="Rauscher S."/>
            <person name="Record E."/>
            <person name="Riano-Pachon D.M."/>
            <person name="Robert V."/>
            <person name="Roehrig J."/>
            <person name="Ruller R."/>
            <person name="Salamov A."/>
            <person name="Salih N.S."/>
            <person name="Samson R.A."/>
            <person name="Sandor E."/>
            <person name="Sanguinetti M."/>
            <person name="Schuetze T."/>
            <person name="Sepcic K."/>
            <person name="Shelest E."/>
            <person name="Sherlock G."/>
            <person name="Sophianopoulou V."/>
            <person name="Squina F.M."/>
            <person name="Sun H."/>
            <person name="Susca A."/>
            <person name="Todd R.B."/>
            <person name="Tsang A."/>
            <person name="Unkles S.E."/>
            <person name="van de Wiele N."/>
            <person name="van Rossen-Uffink D."/>
            <person name="Oliveira J.V."/>
            <person name="Vesth T.C."/>
            <person name="Visser J."/>
            <person name="Yu J.-H."/>
            <person name="Zhou M."/>
            <person name="Andersen M.R."/>
            <person name="Archer D.B."/>
            <person name="Baker S.E."/>
            <person name="Benoit I."/>
            <person name="Brakhage A.A."/>
            <person name="Braus G.H."/>
            <person name="Fischer R."/>
            <person name="Frisvad J.C."/>
            <person name="Goldman G.H."/>
            <person name="Houbraken J."/>
            <person name="Oakley B."/>
            <person name="Pocsi I."/>
            <person name="Scazzocchio C."/>
            <person name="Seiboth B."/>
            <person name="vanKuyk P.A."/>
            <person name="Wortman J."/>
            <person name="Dyer P.S."/>
            <person name="Grigoriev I.V."/>
        </authorList>
    </citation>
    <scope>NUCLEOTIDE SEQUENCE [LARGE SCALE GENOMIC DNA]</scope>
    <source>
        <strain evidence="2">CBS 516.65</strain>
    </source>
</reference>
<dbReference type="RefSeq" id="XP_022397446.1">
    <property type="nucleotide sequence ID" value="XM_022547477.1"/>
</dbReference>
<dbReference type="Proteomes" id="UP000184300">
    <property type="component" value="Unassembled WGS sequence"/>
</dbReference>
<accession>A0A1L9V9Z6</accession>
<dbReference type="EMBL" id="KV878909">
    <property type="protein sequence ID" value="OJJ80748.1"/>
    <property type="molecule type" value="Genomic_DNA"/>
</dbReference>
<protein>
    <submittedName>
        <fullName evidence="1">Uncharacterized protein</fullName>
    </submittedName>
</protein>
<name>A0A1L9V9Z6_ASPGL</name>
<dbReference type="AlphaFoldDB" id="A0A1L9V9Z6"/>
<keyword evidence="2" id="KW-1185">Reference proteome</keyword>
<organism evidence="1 2">
    <name type="scientific">Aspergillus glaucus CBS 516.65</name>
    <dbReference type="NCBI Taxonomy" id="1160497"/>
    <lineage>
        <taxon>Eukaryota</taxon>
        <taxon>Fungi</taxon>
        <taxon>Dikarya</taxon>
        <taxon>Ascomycota</taxon>
        <taxon>Pezizomycotina</taxon>
        <taxon>Eurotiomycetes</taxon>
        <taxon>Eurotiomycetidae</taxon>
        <taxon>Eurotiales</taxon>
        <taxon>Aspergillaceae</taxon>
        <taxon>Aspergillus</taxon>
        <taxon>Aspergillus subgen. Aspergillus</taxon>
    </lineage>
</organism>
<gene>
    <name evidence="1" type="ORF">ASPGLDRAFT_51179</name>
</gene>
<proteinExistence type="predicted"/>
<evidence type="ECO:0000313" key="1">
    <source>
        <dbReference type="EMBL" id="OJJ80748.1"/>
    </source>
</evidence>